<dbReference type="STRING" id="1763538.LPB68_18385"/>
<organism evidence="5 6">
    <name type="scientific">Paenibacillus crassostreae</name>
    <dbReference type="NCBI Taxonomy" id="1763538"/>
    <lineage>
        <taxon>Bacteria</taxon>
        <taxon>Bacillati</taxon>
        <taxon>Bacillota</taxon>
        <taxon>Bacilli</taxon>
        <taxon>Bacillales</taxon>
        <taxon>Paenibacillaceae</taxon>
        <taxon>Paenibacillus</taxon>
    </lineage>
</organism>
<dbReference type="PANTHER" id="PTHR33393">
    <property type="entry name" value="POLYGLUTAMINE SYNTHESIS ACCESSORY PROTEIN RV0574C-RELATED"/>
    <property type="match status" value="1"/>
</dbReference>
<dbReference type="RefSeq" id="WP_068656266.1">
    <property type="nucleotide sequence ID" value="NZ_CP017770.1"/>
</dbReference>
<name>A0A167FXX8_9BACL</name>
<dbReference type="PANTHER" id="PTHR33393:SF13">
    <property type="entry name" value="PGA BIOSYNTHESIS PROTEIN CAPA"/>
    <property type="match status" value="1"/>
</dbReference>
<protein>
    <recommendedName>
        <fullName evidence="4">Capsule synthesis protein CapA domain-containing protein</fullName>
    </recommendedName>
</protein>
<dbReference type="SUPFAM" id="SSF56300">
    <property type="entry name" value="Metallo-dependent phosphatases"/>
    <property type="match status" value="1"/>
</dbReference>
<keyword evidence="3" id="KW-1133">Transmembrane helix</keyword>
<keyword evidence="3" id="KW-0812">Transmembrane</keyword>
<feature type="transmembrane region" description="Helical" evidence="3">
    <location>
        <begin position="21"/>
        <end position="43"/>
    </location>
</feature>
<dbReference type="CDD" id="cd07381">
    <property type="entry name" value="MPP_CapA"/>
    <property type="match status" value="1"/>
</dbReference>
<comment type="similarity">
    <text evidence="1">Belongs to the CapA family.</text>
</comment>
<proteinExistence type="inferred from homology"/>
<feature type="domain" description="Capsule synthesis protein CapA" evidence="4">
    <location>
        <begin position="124"/>
        <end position="364"/>
    </location>
</feature>
<dbReference type="Proteomes" id="UP000077134">
    <property type="component" value="Unassembled WGS sequence"/>
</dbReference>
<dbReference type="Pfam" id="PF09587">
    <property type="entry name" value="PGA_cap"/>
    <property type="match status" value="1"/>
</dbReference>
<dbReference type="SMART" id="SM00854">
    <property type="entry name" value="PGA_cap"/>
    <property type="match status" value="1"/>
</dbReference>
<evidence type="ECO:0000259" key="4">
    <source>
        <dbReference type="SMART" id="SM00854"/>
    </source>
</evidence>
<dbReference type="InterPro" id="IPR052169">
    <property type="entry name" value="CW_Biosynth-Accessory"/>
</dbReference>
<keyword evidence="6" id="KW-1185">Reference proteome</keyword>
<dbReference type="AlphaFoldDB" id="A0A167FXX8"/>
<feature type="region of interest" description="Disordered" evidence="2">
    <location>
        <begin position="63"/>
        <end position="89"/>
    </location>
</feature>
<evidence type="ECO:0000313" key="5">
    <source>
        <dbReference type="EMBL" id="OAB77008.1"/>
    </source>
</evidence>
<gene>
    <name evidence="5" type="ORF">PNBC_06355</name>
</gene>
<dbReference type="InterPro" id="IPR029052">
    <property type="entry name" value="Metallo-depent_PP-like"/>
</dbReference>
<dbReference type="EMBL" id="LSFN01000005">
    <property type="protein sequence ID" value="OAB77008.1"/>
    <property type="molecule type" value="Genomic_DNA"/>
</dbReference>
<reference evidence="5 6" key="1">
    <citation type="submission" date="2016-02" db="EMBL/GenBank/DDBJ databases">
        <title>Paenibacillus sp. LPB0068, isolated from Crassostrea gigas.</title>
        <authorList>
            <person name="Shin S.-K."/>
            <person name="Yi H."/>
        </authorList>
    </citation>
    <scope>NUCLEOTIDE SEQUENCE [LARGE SCALE GENOMIC DNA]</scope>
    <source>
        <strain evidence="5 6">LPB0068</strain>
    </source>
</reference>
<evidence type="ECO:0000313" key="6">
    <source>
        <dbReference type="Proteomes" id="UP000077134"/>
    </source>
</evidence>
<dbReference type="KEGG" id="pcx:LPB68_18385"/>
<evidence type="ECO:0000256" key="2">
    <source>
        <dbReference type="SAM" id="MobiDB-lite"/>
    </source>
</evidence>
<dbReference type="InterPro" id="IPR019079">
    <property type="entry name" value="Capsule_synth_CapA"/>
</dbReference>
<sequence>MDLSRSNRKRTSRKKKKLLGRSWWILNFSLLTMIILLLSYYWVTEENKANSFVYTPTDTTTISQSDDIEEGNKLTDGTSSNLIDEQDSEDERVLDSAATEVSVEPEIHIEEDESIVVNSDSVLTFNFAGDMMFAGKVEDKLKMKGYDFPFKYVSKLFQQDDLTIANLESPVTTAGIEASDKQYVFKSSPKALVALKEAGMDGVGLANNHILDQGVSGLLDTLKYLEKSKLQYAGAGKDADEAYAPTYFTRQGVKVALIAVSRVVPKSDWHAGKGNPGVATVYDPTLAIKSIASARMEADIVIVMAHWGEERALNPIGNQSELAHQFVDAGADLVIGSHPHVLQGLEQYKGKWIAYSTGNFIFTKSLTETTWKTAIFSTTCTPEGECRIKLIPFHAELGQPVPMSEEEGQQLFKDIEELSIGGVRINKEGTVFMPKS</sequence>
<accession>A0A167FXX8</accession>
<dbReference type="OrthoDB" id="9810906at2"/>
<evidence type="ECO:0000256" key="1">
    <source>
        <dbReference type="ARBA" id="ARBA00005662"/>
    </source>
</evidence>
<dbReference type="Gene3D" id="3.60.21.10">
    <property type="match status" value="1"/>
</dbReference>
<keyword evidence="3" id="KW-0472">Membrane</keyword>
<comment type="caution">
    <text evidence="5">The sequence shown here is derived from an EMBL/GenBank/DDBJ whole genome shotgun (WGS) entry which is preliminary data.</text>
</comment>
<evidence type="ECO:0000256" key="3">
    <source>
        <dbReference type="SAM" id="Phobius"/>
    </source>
</evidence>